<dbReference type="OrthoDB" id="3068749at2759"/>
<dbReference type="InterPro" id="IPR036322">
    <property type="entry name" value="WD40_repeat_dom_sf"/>
</dbReference>
<evidence type="ECO:0008006" key="4">
    <source>
        <dbReference type="Google" id="ProtNLM"/>
    </source>
</evidence>
<dbReference type="EMBL" id="AACS02000008">
    <property type="protein sequence ID" value="EFI27116.1"/>
    <property type="molecule type" value="Genomic_DNA"/>
</dbReference>
<keyword evidence="3" id="KW-1185">Reference proteome</keyword>
<reference evidence="2 3" key="1">
    <citation type="journal article" date="2010" name="Proc. Natl. Acad. Sci. U.S.A.">
        <title>Insights into evolution of multicellular fungi from the assembled chromosomes of the mushroom Coprinopsis cinerea (Coprinus cinereus).</title>
        <authorList>
            <person name="Stajich J.E."/>
            <person name="Wilke S.K."/>
            <person name="Ahren D."/>
            <person name="Au C.H."/>
            <person name="Birren B.W."/>
            <person name="Borodovsky M."/>
            <person name="Burns C."/>
            <person name="Canback B."/>
            <person name="Casselton L.A."/>
            <person name="Cheng C.K."/>
            <person name="Deng J."/>
            <person name="Dietrich F.S."/>
            <person name="Fargo D.C."/>
            <person name="Farman M.L."/>
            <person name="Gathman A.C."/>
            <person name="Goldberg J."/>
            <person name="Guigo R."/>
            <person name="Hoegger P.J."/>
            <person name="Hooker J.B."/>
            <person name="Huggins A."/>
            <person name="James T.Y."/>
            <person name="Kamada T."/>
            <person name="Kilaru S."/>
            <person name="Kodira C."/>
            <person name="Kues U."/>
            <person name="Kupfer D."/>
            <person name="Kwan H.S."/>
            <person name="Lomsadze A."/>
            <person name="Li W."/>
            <person name="Lilly W.W."/>
            <person name="Ma L.J."/>
            <person name="Mackey A.J."/>
            <person name="Manning G."/>
            <person name="Martin F."/>
            <person name="Muraguchi H."/>
            <person name="Natvig D.O."/>
            <person name="Palmerini H."/>
            <person name="Ramesh M.A."/>
            <person name="Rehmeyer C.J."/>
            <person name="Roe B.A."/>
            <person name="Shenoy N."/>
            <person name="Stanke M."/>
            <person name="Ter-Hovhannisyan V."/>
            <person name="Tunlid A."/>
            <person name="Velagapudi R."/>
            <person name="Vision T.J."/>
            <person name="Zeng Q."/>
            <person name="Zolan M.E."/>
            <person name="Pukkila P.J."/>
        </authorList>
    </citation>
    <scope>NUCLEOTIDE SEQUENCE [LARGE SCALE GENOMIC DNA]</scope>
    <source>
        <strain evidence="3">Okayama-7 / 130 / ATCC MYA-4618 / FGSC 9003</strain>
    </source>
</reference>
<dbReference type="VEuPathDB" id="FungiDB:CC1G_14941"/>
<accession>D6RP04</accession>
<comment type="caution">
    <text evidence="2">The sequence shown here is derived from an EMBL/GenBank/DDBJ whole genome shotgun (WGS) entry which is preliminary data.</text>
</comment>
<dbReference type="GeneID" id="9379359"/>
<feature type="compositionally biased region" description="Polar residues" evidence="1">
    <location>
        <begin position="15"/>
        <end position="35"/>
    </location>
</feature>
<evidence type="ECO:0000313" key="2">
    <source>
        <dbReference type="EMBL" id="EFI27116.1"/>
    </source>
</evidence>
<organism evidence="2 3">
    <name type="scientific">Coprinopsis cinerea (strain Okayama-7 / 130 / ATCC MYA-4618 / FGSC 9003)</name>
    <name type="common">Inky cap fungus</name>
    <name type="synonym">Hormographiella aspergillata</name>
    <dbReference type="NCBI Taxonomy" id="240176"/>
    <lineage>
        <taxon>Eukaryota</taxon>
        <taxon>Fungi</taxon>
        <taxon>Dikarya</taxon>
        <taxon>Basidiomycota</taxon>
        <taxon>Agaricomycotina</taxon>
        <taxon>Agaricomycetes</taxon>
        <taxon>Agaricomycetidae</taxon>
        <taxon>Agaricales</taxon>
        <taxon>Agaricineae</taxon>
        <taxon>Psathyrellaceae</taxon>
        <taxon>Coprinopsis</taxon>
    </lineage>
</organism>
<dbReference type="HOGENOM" id="CLU_027282_0_0_1"/>
<evidence type="ECO:0000256" key="1">
    <source>
        <dbReference type="SAM" id="MobiDB-lite"/>
    </source>
</evidence>
<dbReference type="KEGG" id="cci:CC1G_14941"/>
<dbReference type="InParanoid" id="D6RP04"/>
<evidence type="ECO:0000313" key="3">
    <source>
        <dbReference type="Proteomes" id="UP000001861"/>
    </source>
</evidence>
<dbReference type="AlphaFoldDB" id="D6RP04"/>
<dbReference type="RefSeq" id="XP_002910610.1">
    <property type="nucleotide sequence ID" value="XM_002910564.1"/>
</dbReference>
<feature type="region of interest" description="Disordered" evidence="1">
    <location>
        <begin position="1"/>
        <end position="36"/>
    </location>
</feature>
<name>D6RP04_COPC7</name>
<dbReference type="SUPFAM" id="SSF50978">
    <property type="entry name" value="WD40 repeat-like"/>
    <property type="match status" value="1"/>
</dbReference>
<sequence>MVFYQHGHLEDSRYQAPSQGPSLSARATSPEQRQSALMAPTQLDGQSSALPLFDVDAHGFVMSTLQKCCRTLHSVSKDREVWLSLLRRYCDTVIPRPFFLPKPVKLCSGDELEARVVQWWTGWEGLRSTVQTFTTDGSIPDIWGPLCHFPGDQFFLYARLDGTIFYCDPRQPSAPMHLLVPSPYSSNSHVDVCVALDLLGTQCIDGVAPLSSECSFENRLFPPVFRLAVCRDDWITSSVEIWEIRTELEGRRTIGYSASLLKSFVDDISATCCSLLGNHVAYGTQPLAHKTRIVDWTSVSDGEPVRGIDIAIGGPDYILLLPHRRILILRNYIYISDWSTWNPSDPPSSHSPIRAQWKSLEGYDQPHSFAVPFYIDNSIRLVLYGLALTGLIISTDPDLAVPASVELTQLAECRAPILTDERWFGYRKGVTKQKQRAQLLCYKWPGDSLPEASFSEVELPMGAAYTIYVDKAHPRSRVVLFINGRPCKTVFFG</sequence>
<protein>
    <recommendedName>
        <fullName evidence="4">F-box domain-containing protein</fullName>
    </recommendedName>
</protein>
<proteinExistence type="predicted"/>
<gene>
    <name evidence="2" type="ORF">CC1G_14941</name>
</gene>
<dbReference type="Proteomes" id="UP000001861">
    <property type="component" value="Unassembled WGS sequence"/>
</dbReference>